<feature type="transmembrane region" description="Helical" evidence="8">
    <location>
        <begin position="218"/>
        <end position="242"/>
    </location>
</feature>
<feature type="transmembrane region" description="Helical" evidence="8">
    <location>
        <begin position="35"/>
        <end position="59"/>
    </location>
</feature>
<name>A0ABR1FK83_AURAN</name>
<evidence type="ECO:0000256" key="1">
    <source>
        <dbReference type="ARBA" id="ARBA00004127"/>
    </source>
</evidence>
<evidence type="ECO:0000313" key="10">
    <source>
        <dbReference type="EMBL" id="KAK7232415.1"/>
    </source>
</evidence>
<feature type="region of interest" description="Disordered" evidence="9">
    <location>
        <begin position="1"/>
        <end position="25"/>
    </location>
</feature>
<organism evidence="10 11">
    <name type="scientific">Aureococcus anophagefferens</name>
    <name type="common">Harmful bloom alga</name>
    <dbReference type="NCBI Taxonomy" id="44056"/>
    <lineage>
        <taxon>Eukaryota</taxon>
        <taxon>Sar</taxon>
        <taxon>Stramenopiles</taxon>
        <taxon>Ochrophyta</taxon>
        <taxon>Pelagophyceae</taxon>
        <taxon>Pelagomonadales</taxon>
        <taxon>Pelagomonadaceae</taxon>
        <taxon>Aureococcus</taxon>
    </lineage>
</organism>
<keyword evidence="5 8" id="KW-0812">Transmembrane</keyword>
<dbReference type="PANTHER" id="PTHR31611">
    <property type="entry name" value="HIGH-AFFINITY NICKEL TRANSPORT PROTEIN NIC1"/>
    <property type="match status" value="1"/>
</dbReference>
<evidence type="ECO:0000313" key="11">
    <source>
        <dbReference type="Proteomes" id="UP001363151"/>
    </source>
</evidence>
<feature type="transmembrane region" description="Helical" evidence="8">
    <location>
        <begin position="105"/>
        <end position="129"/>
    </location>
</feature>
<dbReference type="InterPro" id="IPR004688">
    <property type="entry name" value="Ni/Co_transpt"/>
</dbReference>
<evidence type="ECO:0000256" key="8">
    <source>
        <dbReference type="RuleBase" id="RU362101"/>
    </source>
</evidence>
<dbReference type="EMBL" id="JBBJCI010000368">
    <property type="protein sequence ID" value="KAK7232415.1"/>
    <property type="molecule type" value="Genomic_DNA"/>
</dbReference>
<gene>
    <name evidence="10" type="ORF">SO694_00032133</name>
</gene>
<feature type="transmembrane region" description="Helical" evidence="8">
    <location>
        <begin position="141"/>
        <end position="167"/>
    </location>
</feature>
<evidence type="ECO:0000256" key="2">
    <source>
        <dbReference type="ARBA" id="ARBA00010892"/>
    </source>
</evidence>
<feature type="transmembrane region" description="Helical" evidence="8">
    <location>
        <begin position="290"/>
        <end position="319"/>
    </location>
</feature>
<keyword evidence="3 8" id="KW-0813">Transport</keyword>
<keyword evidence="11" id="KW-1185">Reference proteome</keyword>
<dbReference type="Proteomes" id="UP001363151">
    <property type="component" value="Unassembled WGS sequence"/>
</dbReference>
<protein>
    <recommendedName>
        <fullName evidence="8">Nickel/cobalt efflux system</fullName>
    </recommendedName>
</protein>
<keyword evidence="4" id="KW-0533">Nickel</keyword>
<evidence type="ECO:0000256" key="4">
    <source>
        <dbReference type="ARBA" id="ARBA00022596"/>
    </source>
</evidence>
<comment type="caution">
    <text evidence="10">The sequence shown here is derived from an EMBL/GenBank/DDBJ whole genome shotgun (WGS) entry which is preliminary data.</text>
</comment>
<feature type="compositionally biased region" description="Polar residues" evidence="9">
    <location>
        <begin position="1"/>
        <end position="13"/>
    </location>
</feature>
<keyword evidence="7 8" id="KW-0472">Membrane</keyword>
<keyword evidence="6 8" id="KW-1133">Transmembrane helix</keyword>
<dbReference type="PANTHER" id="PTHR31611:SF0">
    <property type="entry name" value="HIGH-AFFINITY NICKEL TRANSPORT PROTEIN NIC1"/>
    <property type="match status" value="1"/>
</dbReference>
<comment type="similarity">
    <text evidence="2 8">Belongs to the NiCoT transporter (TC 2.A.52) family.</text>
</comment>
<evidence type="ECO:0000256" key="9">
    <source>
        <dbReference type="SAM" id="MobiDB-lite"/>
    </source>
</evidence>
<dbReference type="InterPro" id="IPR011541">
    <property type="entry name" value="Ni/Co_transpt_high_affinity"/>
</dbReference>
<evidence type="ECO:0000256" key="3">
    <source>
        <dbReference type="ARBA" id="ARBA00022448"/>
    </source>
</evidence>
<dbReference type="Pfam" id="PF03824">
    <property type="entry name" value="NicO"/>
    <property type="match status" value="1"/>
</dbReference>
<evidence type="ECO:0000256" key="7">
    <source>
        <dbReference type="ARBA" id="ARBA00023136"/>
    </source>
</evidence>
<feature type="transmembrane region" description="Helical" evidence="8">
    <location>
        <begin position="339"/>
        <end position="361"/>
    </location>
</feature>
<feature type="transmembrane region" description="Helical" evidence="8">
    <location>
        <begin position="254"/>
        <end position="278"/>
    </location>
</feature>
<comment type="subcellular location">
    <subcellularLocation>
        <location evidence="8">Cell membrane</location>
        <topology evidence="8">Multi-pass membrane protein</topology>
    </subcellularLocation>
    <subcellularLocation>
        <location evidence="1">Endomembrane system</location>
        <topology evidence="1">Multi-pass membrane protein</topology>
    </subcellularLocation>
</comment>
<proteinExistence type="inferred from homology"/>
<evidence type="ECO:0000256" key="5">
    <source>
        <dbReference type="ARBA" id="ARBA00022692"/>
    </source>
</evidence>
<sequence>MDRLRSSSLSISEPGTPPSSPLSTMGRKTTIASPFAMYAVRLTLGAIVAINVALVAALLSLGARYPALVSPGLLALGFGLRHGVDCDHIAAIDNVARRLAGLGRPAALVGLWFSLGHSTMVVGLCGVVAGGSAYVRDNVGALTTAGATVSAAFSAVMLSTLGVVNLASIGPQFREWRAAARGEAEPHGHGSGGHVHGGCFARCCRPVLASVDSQWKMYVVGVLFGLGFETASEVGLLALAAVGPKDVPAPVVMLLPALFTSGMALVDTCDGLLVLLTFAKAGDGEDRAGALLFGLLLTAASASVSLAVGTIVGLGLAAPALPPALRGPVAAVGEGLDKNTTLCGLLVVGLFVVALVVAVVAPRRRRRAPEAATYASIV</sequence>
<evidence type="ECO:0000256" key="6">
    <source>
        <dbReference type="ARBA" id="ARBA00022989"/>
    </source>
</evidence>
<accession>A0ABR1FK83</accession>
<reference evidence="10 11" key="1">
    <citation type="submission" date="2024-03" db="EMBL/GenBank/DDBJ databases">
        <title>Aureococcus anophagefferens CCMP1851 and Kratosvirus quantuckense: Draft genome of a second virus-susceptible host strain in the model system.</title>
        <authorList>
            <person name="Chase E."/>
            <person name="Truchon A.R."/>
            <person name="Schepens W."/>
            <person name="Wilhelm S.W."/>
        </authorList>
    </citation>
    <scope>NUCLEOTIDE SEQUENCE [LARGE SCALE GENOMIC DNA]</scope>
    <source>
        <strain evidence="10 11">CCMP1851</strain>
    </source>
</reference>